<dbReference type="HOGENOM" id="CLU_912731_0_0_1"/>
<name>K1VWC4_TRIAC</name>
<accession>K1VWC4</accession>
<evidence type="ECO:0000313" key="2">
    <source>
        <dbReference type="EMBL" id="EKD01118.1"/>
    </source>
</evidence>
<feature type="compositionally biased region" description="Pro residues" evidence="1">
    <location>
        <begin position="27"/>
        <end position="42"/>
    </location>
</feature>
<proteinExistence type="predicted"/>
<dbReference type="EMBL" id="AMBO01000325">
    <property type="protein sequence ID" value="EKD01118.1"/>
    <property type="molecule type" value="Genomic_DNA"/>
</dbReference>
<feature type="region of interest" description="Disordered" evidence="1">
    <location>
        <begin position="193"/>
        <end position="224"/>
    </location>
</feature>
<gene>
    <name evidence="2" type="ORF">A1Q2_04616</name>
</gene>
<dbReference type="Proteomes" id="UP000006757">
    <property type="component" value="Unassembled WGS sequence"/>
</dbReference>
<feature type="compositionally biased region" description="Polar residues" evidence="1">
    <location>
        <begin position="1"/>
        <end position="13"/>
    </location>
</feature>
<evidence type="ECO:0000256" key="1">
    <source>
        <dbReference type="SAM" id="MobiDB-lite"/>
    </source>
</evidence>
<organism evidence="2 3">
    <name type="scientific">Trichosporon asahii var. asahii (strain CBS 8904)</name>
    <name type="common">Yeast</name>
    <dbReference type="NCBI Taxonomy" id="1220162"/>
    <lineage>
        <taxon>Eukaryota</taxon>
        <taxon>Fungi</taxon>
        <taxon>Dikarya</taxon>
        <taxon>Basidiomycota</taxon>
        <taxon>Agaricomycotina</taxon>
        <taxon>Tremellomycetes</taxon>
        <taxon>Trichosporonales</taxon>
        <taxon>Trichosporonaceae</taxon>
        <taxon>Trichosporon</taxon>
    </lineage>
</organism>
<sequence>MSVSPIPSTTGSSVGPGAGNVSASGAPLPPDLYPRPKSGPQPPEDKPFFFNPGFSNDTRVCVLNGDPDVPYHDRPNNVSEATRSTAQRCCSGVGVWNDVLFACRIETLENDANYTGCVNGTDGKGTDNITSSCRIYHEYKVNMEDNSWHDLTWPQPWDNNTHVVITVLGARNSANSSSNTTTAEACCKQAQGAYGPEVDPEEGQSKHGRKGQKDPGANGPGPGYGLVDANMYPPCLVAKEREDAYRQCVLDQESNADVWAESWLPFKDGALVEDPNQDSAAASGIDIGIALMTLAIVSALLVSVA</sequence>
<keyword evidence="3" id="KW-1185">Reference proteome</keyword>
<protein>
    <submittedName>
        <fullName evidence="2">Uncharacterized protein</fullName>
    </submittedName>
</protein>
<comment type="caution">
    <text evidence="2">The sequence shown here is derived from an EMBL/GenBank/DDBJ whole genome shotgun (WGS) entry which is preliminary data.</text>
</comment>
<evidence type="ECO:0000313" key="3">
    <source>
        <dbReference type="Proteomes" id="UP000006757"/>
    </source>
</evidence>
<reference evidence="2 3" key="1">
    <citation type="journal article" date="2012" name="Eukaryot. Cell">
        <title>Genome sequence of the Trichosporon asahii environmental strain CBS 8904.</title>
        <authorList>
            <person name="Yang R.Y."/>
            <person name="Li H.T."/>
            <person name="Zhu H."/>
            <person name="Zhou G.P."/>
            <person name="Wang M."/>
            <person name="Wang L."/>
        </authorList>
    </citation>
    <scope>NUCLEOTIDE SEQUENCE [LARGE SCALE GENOMIC DNA]</scope>
    <source>
        <strain evidence="2 3">CBS 8904</strain>
    </source>
</reference>
<feature type="region of interest" description="Disordered" evidence="1">
    <location>
        <begin position="1"/>
        <end position="50"/>
    </location>
</feature>
<dbReference type="AlphaFoldDB" id="K1VWC4"/>
<dbReference type="InParanoid" id="K1VWC4"/>